<gene>
    <name evidence="1" type="ORF">IC229_28810</name>
</gene>
<sequence length="213" mass="25020">MNWRQKIIDENYQGNADRFEADFADAVLEGRKGAVRWDDLVTDAVILPDLKQKAQDLIDQYLGYLPGDSVIMPFEPYLRALLNMYWQHQLHEDDFIEQLEAHLKLIRNADMRHNTCLTYDEAIYQNYDKTFAPYGYAVKSRLTRFLGYEPKLEHSLIAEMWMRNVMAHDEIQLPETMTPVDWKAITLIKYREVLLERGQTAADASPFLWLATE</sequence>
<evidence type="ECO:0000313" key="2">
    <source>
        <dbReference type="Proteomes" id="UP000598820"/>
    </source>
</evidence>
<dbReference type="EMBL" id="JACWZY010000035">
    <property type="protein sequence ID" value="MBD2704672.1"/>
    <property type="molecule type" value="Genomic_DNA"/>
</dbReference>
<reference evidence="1" key="1">
    <citation type="submission" date="2020-09" db="EMBL/GenBank/DDBJ databases">
        <authorList>
            <person name="Kim M.K."/>
        </authorList>
    </citation>
    <scope>NUCLEOTIDE SEQUENCE</scope>
    <source>
        <strain evidence="1">BT702</strain>
    </source>
</reference>
<dbReference type="AlphaFoldDB" id="A0A926Y3Z2"/>
<dbReference type="Proteomes" id="UP000598820">
    <property type="component" value="Unassembled WGS sequence"/>
</dbReference>
<organism evidence="1 2">
    <name type="scientific">Spirosoma profusum</name>
    <dbReference type="NCBI Taxonomy" id="2771354"/>
    <lineage>
        <taxon>Bacteria</taxon>
        <taxon>Pseudomonadati</taxon>
        <taxon>Bacteroidota</taxon>
        <taxon>Cytophagia</taxon>
        <taxon>Cytophagales</taxon>
        <taxon>Cytophagaceae</taxon>
        <taxon>Spirosoma</taxon>
    </lineage>
</organism>
<comment type="caution">
    <text evidence="1">The sequence shown here is derived from an EMBL/GenBank/DDBJ whole genome shotgun (WGS) entry which is preliminary data.</text>
</comment>
<accession>A0A926Y3Z2</accession>
<keyword evidence="2" id="KW-1185">Reference proteome</keyword>
<protein>
    <submittedName>
        <fullName evidence="1">Uncharacterized protein</fullName>
    </submittedName>
</protein>
<proteinExistence type="predicted"/>
<name>A0A926Y3Z2_9BACT</name>
<dbReference type="RefSeq" id="WP_190891437.1">
    <property type="nucleotide sequence ID" value="NZ_JACWZY010000035.1"/>
</dbReference>
<evidence type="ECO:0000313" key="1">
    <source>
        <dbReference type="EMBL" id="MBD2704672.1"/>
    </source>
</evidence>